<dbReference type="Proteomes" id="UP000002668">
    <property type="component" value="Genome"/>
</dbReference>
<proteinExistence type="predicted"/>
<feature type="compositionally biased region" description="Basic and acidic residues" evidence="1">
    <location>
        <begin position="346"/>
        <end position="360"/>
    </location>
</feature>
<dbReference type="AlphaFoldDB" id="E5AET4"/>
<organism evidence="2 3">
    <name type="scientific">Leptosphaeria maculans (strain JN3 / isolate v23.1.3 / race Av1-4-5-6-7-8)</name>
    <name type="common">Blackleg fungus</name>
    <name type="synonym">Phoma lingam</name>
    <dbReference type="NCBI Taxonomy" id="985895"/>
    <lineage>
        <taxon>Eukaryota</taxon>
        <taxon>Fungi</taxon>
        <taxon>Dikarya</taxon>
        <taxon>Ascomycota</taxon>
        <taxon>Pezizomycotina</taxon>
        <taxon>Dothideomycetes</taxon>
        <taxon>Pleosporomycetidae</taxon>
        <taxon>Pleosporales</taxon>
        <taxon>Pleosporineae</taxon>
        <taxon>Leptosphaeriaceae</taxon>
        <taxon>Plenodomus</taxon>
        <taxon>Plenodomus lingam/Leptosphaeria maculans species complex</taxon>
    </lineage>
</organism>
<feature type="compositionally biased region" description="Polar residues" evidence="1">
    <location>
        <begin position="592"/>
        <end position="604"/>
    </location>
</feature>
<feature type="region of interest" description="Disordered" evidence="1">
    <location>
        <begin position="572"/>
        <end position="604"/>
    </location>
</feature>
<gene>
    <name evidence="2" type="ORF">LEMA_P005100.1</name>
</gene>
<keyword evidence="3" id="KW-1185">Reference proteome</keyword>
<name>E5AET4_LEPMJ</name>
<accession>E5AET4</accession>
<dbReference type="EMBL" id="FP929139">
    <property type="protein sequence ID" value="CBY01723.1"/>
    <property type="molecule type" value="Genomic_DNA"/>
</dbReference>
<evidence type="ECO:0000313" key="2">
    <source>
        <dbReference type="EMBL" id="CBY01723.1"/>
    </source>
</evidence>
<dbReference type="OrthoDB" id="3644322at2759"/>
<dbReference type="VEuPathDB" id="FungiDB:LEMA_P005100.1"/>
<feature type="region of interest" description="Disordered" evidence="1">
    <location>
        <begin position="336"/>
        <end position="360"/>
    </location>
</feature>
<reference evidence="3" key="1">
    <citation type="journal article" date="2011" name="Nat. Commun.">
        <title>Effector diversification within compartments of the Leptosphaeria maculans genome affected by Repeat-Induced Point mutations.</title>
        <authorList>
            <person name="Rouxel T."/>
            <person name="Grandaubert J."/>
            <person name="Hane J.K."/>
            <person name="Hoede C."/>
            <person name="van de Wouw A.P."/>
            <person name="Couloux A."/>
            <person name="Dominguez V."/>
            <person name="Anthouard V."/>
            <person name="Bally P."/>
            <person name="Bourras S."/>
            <person name="Cozijnsen A.J."/>
            <person name="Ciuffetti L.M."/>
            <person name="Degrave A."/>
            <person name="Dilmaghani A."/>
            <person name="Duret L."/>
            <person name="Fudal I."/>
            <person name="Goodwin S.B."/>
            <person name="Gout L."/>
            <person name="Glaser N."/>
            <person name="Linglin J."/>
            <person name="Kema G.H.J."/>
            <person name="Lapalu N."/>
            <person name="Lawrence C.B."/>
            <person name="May K."/>
            <person name="Meyer M."/>
            <person name="Ollivier B."/>
            <person name="Poulain J."/>
            <person name="Schoch C.L."/>
            <person name="Simon A."/>
            <person name="Spatafora J.W."/>
            <person name="Stachowiak A."/>
            <person name="Turgeon B.G."/>
            <person name="Tyler B.M."/>
            <person name="Vincent D."/>
            <person name="Weissenbach J."/>
            <person name="Amselem J."/>
            <person name="Quesneville H."/>
            <person name="Oliver R.P."/>
            <person name="Wincker P."/>
            <person name="Balesdent M.-H."/>
            <person name="Howlett B.J."/>
        </authorList>
    </citation>
    <scope>NUCLEOTIDE SEQUENCE [LARGE SCALE GENOMIC DNA]</scope>
    <source>
        <strain evidence="3">JN3 / isolate v23.1.3 / race Av1-4-5-6-7-8</strain>
    </source>
</reference>
<sequence length="604" mass="66786">MAGERAYAAGSIDQVVREFLENTKLRFGESSSQVNTINTALSDFWSLKLSKKDAISVIILALGEQDDLRRDLMDVLYHKDARWGVGDFDFGQTPSQAIPQFLQPIHQPQLRLPPISPSWSMDYLSTQTVNPATLNDYCAPHRFGQQHRLDSHHTQYVKHPWPPYSQSPSSPMSQDSIYSPFSNHLSLPAPDLVSRPRPHERLFAEPIDQVSRHNVSTATGPTDMPHHNGSYSTPDNESTTEFHDPHIEFGYKFEMMDDTASVSQFCQLIQPVHESRPLRALAPKFAPGSPTLLETSDAMSTYPEVVPMPLPSKNCGHIASMMNTSVDGYQSYSRASLPEVRNSPGETKEQPRKKIDTKVSRERAEESCRFVHSLCGKAFSSRHGVKKHHWGAKNGDIHTTTGCWVKHKKPNVTWDAHPSCRAQPAVSNYPRKAGPMADKQESEHTTVPVLAGPAIHDGIPGFPTLEGLPQTVAEAVTPNMATQSISEDIGYLLNQNRPQVDFRTCITGATATSNIGMPTLEGYQHGHLGSCLDAHDAPAPRRGHDTSLWLNGVNEYHQDQMLDDEQADVDAMAMSYPSSLSPFNASPRDVTGGSQRASFPPDSS</sequence>
<evidence type="ECO:0000256" key="1">
    <source>
        <dbReference type="SAM" id="MobiDB-lite"/>
    </source>
</evidence>
<protein>
    <submittedName>
        <fullName evidence="2">Predicted protein</fullName>
    </submittedName>
</protein>
<dbReference type="InParanoid" id="E5AET4"/>
<feature type="region of interest" description="Disordered" evidence="1">
    <location>
        <begin position="215"/>
        <end position="240"/>
    </location>
</feature>
<feature type="compositionally biased region" description="Polar residues" evidence="1">
    <location>
        <begin position="229"/>
        <end position="239"/>
    </location>
</feature>
<evidence type="ECO:0000313" key="3">
    <source>
        <dbReference type="Proteomes" id="UP000002668"/>
    </source>
</evidence>
<dbReference type="HOGENOM" id="CLU_452021_0_0_1"/>